<proteinExistence type="predicted"/>
<sequence length="55" mass="6421">MERDKVGWCSCGRSGRQHHTRISSLGEEPERYVRSRFVCFAAAPLRHERVEYARG</sequence>
<dbReference type="Proteomes" id="UP000198589">
    <property type="component" value="Unassembled WGS sequence"/>
</dbReference>
<keyword evidence="2" id="KW-1185">Reference proteome</keyword>
<dbReference type="STRING" id="1798228.SAMN05216574_107176"/>
<protein>
    <submittedName>
        <fullName evidence="1">Uncharacterized protein</fullName>
    </submittedName>
</protein>
<organism evidence="1 2">
    <name type="scientific">Blastococcus tunisiensis</name>
    <dbReference type="NCBI Taxonomy" id="1798228"/>
    <lineage>
        <taxon>Bacteria</taxon>
        <taxon>Bacillati</taxon>
        <taxon>Actinomycetota</taxon>
        <taxon>Actinomycetes</taxon>
        <taxon>Geodermatophilales</taxon>
        <taxon>Geodermatophilaceae</taxon>
        <taxon>Blastococcus</taxon>
    </lineage>
</organism>
<name>A0A1I2EUF7_9ACTN</name>
<accession>A0A1I2EUF7</accession>
<dbReference type="EMBL" id="FOND01000007">
    <property type="protein sequence ID" value="SFE95951.1"/>
    <property type="molecule type" value="Genomic_DNA"/>
</dbReference>
<dbReference type="AlphaFoldDB" id="A0A1I2EUF7"/>
<evidence type="ECO:0000313" key="2">
    <source>
        <dbReference type="Proteomes" id="UP000198589"/>
    </source>
</evidence>
<reference evidence="2" key="1">
    <citation type="submission" date="2016-10" db="EMBL/GenBank/DDBJ databases">
        <authorList>
            <person name="Varghese N."/>
            <person name="Submissions S."/>
        </authorList>
    </citation>
    <scope>NUCLEOTIDE SEQUENCE [LARGE SCALE GENOMIC DNA]</scope>
    <source>
        <strain evidence="2">DSM 46838</strain>
    </source>
</reference>
<evidence type="ECO:0000313" key="1">
    <source>
        <dbReference type="EMBL" id="SFE95951.1"/>
    </source>
</evidence>
<gene>
    <name evidence="1" type="ORF">SAMN05216574_107176</name>
</gene>